<accession>A0A3Q8RMZ6</accession>
<dbReference type="NCBIfam" id="NF003417">
    <property type="entry name" value="PRK04813.1"/>
    <property type="match status" value="3"/>
</dbReference>
<dbReference type="Gene3D" id="3.30.559.10">
    <property type="entry name" value="Chloramphenicol acetyltransferase-like domain"/>
    <property type="match status" value="3"/>
</dbReference>
<dbReference type="GO" id="GO:0005829">
    <property type="term" value="C:cytosol"/>
    <property type="evidence" value="ECO:0007669"/>
    <property type="project" value="TreeGrafter"/>
</dbReference>
<dbReference type="InterPro" id="IPR009081">
    <property type="entry name" value="PP-bd_ACP"/>
</dbReference>
<dbReference type="Pfam" id="PF00501">
    <property type="entry name" value="AMP-binding"/>
    <property type="match status" value="3"/>
</dbReference>
<dbReference type="InterPro" id="IPR023213">
    <property type="entry name" value="CAT-like_dom_sf"/>
</dbReference>
<dbReference type="InterPro" id="IPR036736">
    <property type="entry name" value="ACP-like_sf"/>
</dbReference>
<evidence type="ECO:0000259" key="4">
    <source>
        <dbReference type="PROSITE" id="PS50075"/>
    </source>
</evidence>
<dbReference type="GO" id="GO:0003824">
    <property type="term" value="F:catalytic activity"/>
    <property type="evidence" value="ECO:0007669"/>
    <property type="project" value="InterPro"/>
</dbReference>
<dbReference type="Pfam" id="PF00668">
    <property type="entry name" value="Condensation"/>
    <property type="match status" value="3"/>
</dbReference>
<dbReference type="FunFam" id="3.40.50.980:FF:000001">
    <property type="entry name" value="Non-ribosomal peptide synthetase"/>
    <property type="match status" value="1"/>
</dbReference>
<feature type="domain" description="Carrier" evidence="4">
    <location>
        <begin position="717"/>
        <end position="792"/>
    </location>
</feature>
<dbReference type="CDD" id="cd19531">
    <property type="entry name" value="LCL_NRPS-like"/>
    <property type="match status" value="3"/>
</dbReference>
<dbReference type="Gene3D" id="3.30.300.30">
    <property type="match status" value="3"/>
</dbReference>
<dbReference type="Pfam" id="PF13193">
    <property type="entry name" value="AMP-binding_C"/>
    <property type="match status" value="2"/>
</dbReference>
<dbReference type="InterPro" id="IPR001242">
    <property type="entry name" value="Condensation_dom"/>
</dbReference>
<keyword evidence="3" id="KW-0597">Phosphoprotein</keyword>
<proteinExistence type="predicted"/>
<dbReference type="Proteomes" id="UP000274593">
    <property type="component" value="Chromosome"/>
</dbReference>
<dbReference type="Gene3D" id="3.30.559.30">
    <property type="entry name" value="Nonribosomal peptide synthetase, condensation domain"/>
    <property type="match status" value="4"/>
</dbReference>
<sequence>MDTIKQQIIQDYWSRKIEEIGVINDLNFKADSKIEETINLERIPYFFKVSNANKLVEYTILQSLFNALLNRYFEVQGLISTTNLRDGDLLFISPKENNTKIFKEYLHEVKKEIQEVNKYSNHQKDNFFEGLIKKSLYSFSYNNWNKASYLERIPFNLYVEKTDQGLLLRIFFDKNFVDENKVYRFLKSFKNWLINLESYIDKEIRSISLVSNEDRYKILNDFNNTSLEYNENINLVSLFENQVRKNPEKIAIKFKNKEISYQSLNNEANRFARFLLQKKGIQQGDLVGIKLERNENLLITILGVLKAGGTYVPIDINYPKSRIEYIQTDSKSKLLIDSIVLNQFEKCEEELSSENLNFELDCRSLAYIIYTSGTTGNPKGVMIAHFNAVALIKWAELEFDSSKFSIVFAATSHCFDLSIFEMFYTLSIGKKIRLLNNALDIKEYLNEPEQILINTVPSVMRSLIKEEADLGNVRVINLAGEKFPVDIAEELLQFNHIEIRNLYGPSEDTTYSTVYKLFKSTYKTIPIGKPIANTEAYVLDDNLEIVPIGVNGKLYLSGYGLSNGYLYREDLTNEKFVDNPFKIGSLMYDTGDLVRWREDGVLEFVGRKDNQVKVNGYRIELEEIENVFVKYSNKITQVVVDINQINSGSTLTGYYVGEDLFEEAKLKRYFEARLPSYMIPSNFMKLEKIPLNSNGKIDKKALSNLLIEYRKERKYIAPKTTIELKIVEIWQDVIGVEKIGINDRFFDLGGHSLMISQIINKIHKELNLTISFKLFYENPTIQGLISNSKHQNFLTIERASKKKYYDVTASQLRIWMLSQLNNAEKAYNVAAAVKLSGQLNIQELSNAFQQLIDNYEILRTAFILNEEGQLKQHVLKEKKFNLNVIDFSSKKYNQDNEVNNYVQNLDVNYNFELGKLFSCYLFKLKDSEFILYFSAHHIIIDGWSLELLISKVLNNYEDFKQKKKSVNKSLEIQFKDYSEWLNKNILSGFQKEEEYWLQKFKNSSAILELPSFKKRPLKKTFSGRQTHSVIEEPLLRSLKEFSNNKKVTLFMTLMSAIKVLLYKYSNQSDITVGIPIAGREHLALENQLGLFVNTLAIRSNFNGQMSFLEILDIEKKELLEAYSNQNYPFDLLVEKLDIERDLSRSPLFDVMVVLQNQQQLSSLKREVSESSLTVENYHINRDVAQFDISFIFSENEEKLSLDIDYNTDIYEQEFIQRIHTHFNTLLNEVINKAEEVVDSISLLVEGEEKEELLSMSQSPVIKQNFDCNVLELFKGKVQANPSEIAIEYKERKISYNELDVLSNELANFLLSKTNISANDIVMISLERNEWLIISILAVLKTGGAYCPIDPDFPDLRKTYIKDNTKSKIVLDEVLLNDFFEFKDKISSAINHRITSQDLAYVIFTSGSTGRPKGVMVTHASLTNFIEFYNLEKSRTSLTCNFVFDVSVMEIFSAITSGSTLVIPEKHIVMSPREYASFLYEKEINHCYIHPMHLEEISVNLSLYDKLYLKRILIGVEGIKKEAIQWYFDKNIRIINGYGPTEGTICSSFYEVEDIDSIITANLPIGIPLPNYQLLVLEENTNVLVPKGVIGELCISGIGLAKGYLNDLELTNKKFQNHPFAEDKKIYRTGDLVRWLPSGNLEFIGRRDYQVKVRGYRIELGEIEHALLKHPNIKKAVVLVKEQGDIKDIVSFIVGDFLPINEIREFLNKRLANYMLPTYYAFIDEIPLTTNGKIDKKLLLGIENLQKSTTEYIAPTTELETKLVKIWEDILETKNIGITDNFFELGGHSLKSVKLINKIEKELNYHIKIKEIFAFPTIKELVTRLREKTYEPIEKVSSDSLVKVTPAQKRLWVLSQFDKGAEAYNIPGVLKLEGPLNVDFLKRSIYKVIERHESLRTYFVNYDDDIYQNVMPYDEIKFEIDYLCFQDNKSINTLIEKVSSNRFELSKAPLLKLCLASVSEEEHYLIFNLHHIIGDGWSMEVFIKEITKFYNEDQNELHSLNIQYRDYVYWLNQQILNNKLDNLKEYWLGKFAGSIPILDLPTYQKRPVIKTYNGARIHYDFSEKVSNELEFYIAKKEVTLFMLLMAGLNGILYRYTGQTDIVLGTPVAGREHPDLEDQIGLYLNTLAIRTSFDKNQTFEDLLKIQKDTLIEAYEHQFYPFDTLIDELKLKRDPARSALFDVMVVLQDELSSIGGYDSLRGGVKVSSVVKDYRDTSQFDITFSFINSIKGLSVVIEYNTDLYTENFIKKLGEHLDTFLRYIINNSNTKLNEVNYLSEKEEYELISEFNNTKSDYQDNKNIVLLFEEQVTNSPNNTALIFEDKSLTYLELDELSTQLSNYILQNYEIEREDFIGVKLERSEWSIISILAVLKLGGAYVPIDVNYPQERIEYIEKDTNCKLTINEETISSFLVSDKVSKKIYRDISSSNLAYVMYTSGSTGKPKGVMIPHKSIMRLVKESNYYCFTESDVLLSTGAFSFDATTFEYWGPLLNGGKLILSSREKLLDSNTLQTLILHNKVNVMWFTSGWFNQLVDDHIDVFKGLSTVLVGGEKLSFEHIKKVRSKYSSLKIINGYGPTENTTFSLTYDITDVKENIPIGYPISNSTAYILDASGNLLPKGCVGEIYLGGDGLANGYLNFDSLTKEKFVTSPFNPKTKLYKTGDLGKRLPDGSICFEGRIDSQVKVRGHRIELGEIENVLSSFPYITNAVVMLNDFKNQKVIVAYLTTPNKIEVSKIRRDLKEILPDYMIPNYFIFINEIPLTPNGKVDKKVLPPIDEEFECNGVNESPKNETERKVQNIWESVLGVANISVNNNFFELGGHSLNAAKLINEYKRVFKVKLSMKLIFTHTSIREQAELILNTPKLVETKIPKAINAKLYPVTSNQKNIWIASQYKEGSKAYHMSFNFEVTMDAEKLEKSIEEVIKRYEILRTVFVESEEGEIYQRVLTFEELSFGINHEDYRYSSDILSCVNDYVSKENEILFSLESGPLMRVSMLKVSDSNYILYVNIHHIICDAWSIEILINEILNEYKAGEDNSILKRKELPIQFKDYSSWKLKQEINYEEELKDFWTNQFQGELPKIKLSISNDRPRIKTYNGGIYSGVLDTRNSEKVLNFITNKGVSLYMHALGVLQILLYKYSLQNDIIIGSPTAGRGHLDLKDQIGCFINTMAIRLRFDENEFYRTSLERIKNSVLKAQKYQDYPFYKLLNDIQYENDPSRSSLFDIMLVMVQSDITEKKFPLENSVLGQVTNQKVRSKVDLTFFIKESKGGIETQIVYNSDLYTNSVIKKLYAEFETLLITISEKDNQTIGSYVDEIRGSSEKKEQNEFSELLNEALEEDF</sequence>
<dbReference type="Gene3D" id="3.40.50.980">
    <property type="match status" value="6"/>
</dbReference>
<dbReference type="PANTHER" id="PTHR45527:SF1">
    <property type="entry name" value="FATTY ACID SYNTHASE"/>
    <property type="match status" value="1"/>
</dbReference>
<evidence type="ECO:0000256" key="1">
    <source>
        <dbReference type="ARBA" id="ARBA00001957"/>
    </source>
</evidence>
<dbReference type="CDD" id="cd05930">
    <property type="entry name" value="A_NRPS"/>
    <property type="match status" value="2"/>
</dbReference>
<dbReference type="InterPro" id="IPR025110">
    <property type="entry name" value="AMP-bd_C"/>
</dbReference>
<organism evidence="5 6">
    <name type="scientific">Tenacibaculum singaporense</name>
    <dbReference type="NCBI Taxonomy" id="2358479"/>
    <lineage>
        <taxon>Bacteria</taxon>
        <taxon>Pseudomonadati</taxon>
        <taxon>Bacteroidota</taxon>
        <taxon>Flavobacteriia</taxon>
        <taxon>Flavobacteriales</taxon>
        <taxon>Flavobacteriaceae</taxon>
        <taxon>Tenacibaculum</taxon>
    </lineage>
</organism>
<feature type="domain" description="Carrier" evidence="4">
    <location>
        <begin position="1753"/>
        <end position="1828"/>
    </location>
</feature>
<evidence type="ECO:0000256" key="2">
    <source>
        <dbReference type="ARBA" id="ARBA00022450"/>
    </source>
</evidence>
<dbReference type="FunFam" id="3.30.300.30:FF:000015">
    <property type="entry name" value="Nonribosomal peptide synthase SidD"/>
    <property type="match status" value="1"/>
</dbReference>
<dbReference type="SUPFAM" id="SSF47336">
    <property type="entry name" value="ACP-like"/>
    <property type="match status" value="3"/>
</dbReference>
<dbReference type="SUPFAM" id="SSF56801">
    <property type="entry name" value="Acetyl-CoA synthetase-like"/>
    <property type="match status" value="3"/>
</dbReference>
<dbReference type="NCBIfam" id="TIGR01733">
    <property type="entry name" value="AA-adenyl-dom"/>
    <property type="match status" value="3"/>
</dbReference>
<dbReference type="InterPro" id="IPR020845">
    <property type="entry name" value="AMP-binding_CS"/>
</dbReference>
<dbReference type="PANTHER" id="PTHR45527">
    <property type="entry name" value="NONRIBOSOMAL PEPTIDE SYNTHETASE"/>
    <property type="match status" value="1"/>
</dbReference>
<dbReference type="CDD" id="cd12117">
    <property type="entry name" value="A_NRPS_Srf_like"/>
    <property type="match status" value="1"/>
</dbReference>
<dbReference type="InterPro" id="IPR010071">
    <property type="entry name" value="AA_adenyl_dom"/>
</dbReference>
<keyword evidence="2" id="KW-0596">Phosphopantetheine</keyword>
<evidence type="ECO:0000313" key="5">
    <source>
        <dbReference type="EMBL" id="AZJ35263.1"/>
    </source>
</evidence>
<evidence type="ECO:0000256" key="3">
    <source>
        <dbReference type="ARBA" id="ARBA00022553"/>
    </source>
</evidence>
<dbReference type="KEGG" id="tsig:D6T69_06915"/>
<dbReference type="InterPro" id="IPR000873">
    <property type="entry name" value="AMP-dep_synth/lig_dom"/>
</dbReference>
<keyword evidence="6" id="KW-1185">Reference proteome</keyword>
<dbReference type="InterPro" id="IPR045851">
    <property type="entry name" value="AMP-bd_C_sf"/>
</dbReference>
<dbReference type="GO" id="GO:0044550">
    <property type="term" value="P:secondary metabolite biosynthetic process"/>
    <property type="evidence" value="ECO:0007669"/>
    <property type="project" value="TreeGrafter"/>
</dbReference>
<dbReference type="SMART" id="SM00823">
    <property type="entry name" value="PKS_PP"/>
    <property type="match status" value="2"/>
</dbReference>
<dbReference type="Gene3D" id="1.10.1200.10">
    <property type="entry name" value="ACP-like"/>
    <property type="match status" value="3"/>
</dbReference>
<dbReference type="GO" id="GO:0043041">
    <property type="term" value="P:amino acid activation for nonribosomal peptide biosynthetic process"/>
    <property type="evidence" value="ECO:0007669"/>
    <property type="project" value="TreeGrafter"/>
</dbReference>
<dbReference type="InterPro" id="IPR006162">
    <property type="entry name" value="Ppantetheine_attach_site"/>
</dbReference>
<dbReference type="Gene3D" id="2.30.38.10">
    <property type="entry name" value="Luciferase, Domain 3"/>
    <property type="match status" value="3"/>
</dbReference>
<dbReference type="PROSITE" id="PS50075">
    <property type="entry name" value="CARRIER"/>
    <property type="match status" value="3"/>
</dbReference>
<dbReference type="GO" id="GO:0031177">
    <property type="term" value="F:phosphopantetheine binding"/>
    <property type="evidence" value="ECO:0007669"/>
    <property type="project" value="InterPro"/>
</dbReference>
<dbReference type="InterPro" id="IPR020806">
    <property type="entry name" value="PKS_PP-bd"/>
</dbReference>
<dbReference type="EMBL" id="CP032548">
    <property type="protein sequence ID" value="AZJ35263.1"/>
    <property type="molecule type" value="Genomic_DNA"/>
</dbReference>
<dbReference type="RefSeq" id="WP_125067044.1">
    <property type="nucleotide sequence ID" value="NZ_CP032548.1"/>
</dbReference>
<dbReference type="PROSITE" id="PS00455">
    <property type="entry name" value="AMP_BINDING"/>
    <property type="match status" value="3"/>
</dbReference>
<feature type="domain" description="Carrier" evidence="4">
    <location>
        <begin position="2782"/>
        <end position="2857"/>
    </location>
</feature>
<gene>
    <name evidence="5" type="ORF">D6T69_06915</name>
</gene>
<protein>
    <submittedName>
        <fullName evidence="5">Amino acid adenylation domain-containing protein</fullName>
    </submittedName>
</protein>
<dbReference type="FunFam" id="1.10.1200.10:FF:000005">
    <property type="entry name" value="Nonribosomal peptide synthetase 1"/>
    <property type="match status" value="1"/>
</dbReference>
<reference evidence="5 6" key="1">
    <citation type="submission" date="2018-09" db="EMBL/GenBank/DDBJ databases">
        <title>Insights into the microbiota of Asian seabass (Lates calcarifer) with tenacibaculosis symptoms and description of sp. nov. Tenacibaculum singaporense.</title>
        <authorList>
            <person name="Miyake S."/>
            <person name="Soh M."/>
            <person name="Azman M.N."/>
            <person name="Ngoh S.Y."/>
            <person name="Orban L."/>
        </authorList>
    </citation>
    <scope>NUCLEOTIDE SEQUENCE [LARGE SCALE GENOMIC DNA]</scope>
    <source>
        <strain evidence="5 6">DSM 106434</strain>
    </source>
</reference>
<dbReference type="PROSITE" id="PS00012">
    <property type="entry name" value="PHOSPHOPANTETHEINE"/>
    <property type="match status" value="1"/>
</dbReference>
<dbReference type="SUPFAM" id="SSF52777">
    <property type="entry name" value="CoA-dependent acyltransferases"/>
    <property type="match status" value="6"/>
</dbReference>
<name>A0A3Q8RMZ6_9FLAO</name>
<comment type="cofactor">
    <cofactor evidence="1">
        <name>pantetheine 4'-phosphate</name>
        <dbReference type="ChEBI" id="CHEBI:47942"/>
    </cofactor>
</comment>
<evidence type="ECO:0000313" key="6">
    <source>
        <dbReference type="Proteomes" id="UP000274593"/>
    </source>
</evidence>
<dbReference type="Pfam" id="PF00550">
    <property type="entry name" value="PP-binding"/>
    <property type="match status" value="3"/>
</dbReference>